<organism evidence="2 3">
    <name type="scientific">Malus baccata</name>
    <name type="common">Siberian crab apple</name>
    <name type="synonym">Pyrus baccata</name>
    <dbReference type="NCBI Taxonomy" id="106549"/>
    <lineage>
        <taxon>Eukaryota</taxon>
        <taxon>Viridiplantae</taxon>
        <taxon>Streptophyta</taxon>
        <taxon>Embryophyta</taxon>
        <taxon>Tracheophyta</taxon>
        <taxon>Spermatophyta</taxon>
        <taxon>Magnoliopsida</taxon>
        <taxon>eudicotyledons</taxon>
        <taxon>Gunneridae</taxon>
        <taxon>Pentapetalae</taxon>
        <taxon>rosids</taxon>
        <taxon>fabids</taxon>
        <taxon>Rosales</taxon>
        <taxon>Rosaceae</taxon>
        <taxon>Amygdaloideae</taxon>
        <taxon>Maleae</taxon>
        <taxon>Malus</taxon>
    </lineage>
</organism>
<dbReference type="SUPFAM" id="SSF81383">
    <property type="entry name" value="F-box domain"/>
    <property type="match status" value="1"/>
</dbReference>
<evidence type="ECO:0000313" key="2">
    <source>
        <dbReference type="EMBL" id="TQD96692.1"/>
    </source>
</evidence>
<proteinExistence type="predicted"/>
<dbReference type="InterPro" id="IPR013187">
    <property type="entry name" value="F-box-assoc_dom_typ3"/>
</dbReference>
<dbReference type="SMART" id="SM00256">
    <property type="entry name" value="FBOX"/>
    <property type="match status" value="1"/>
</dbReference>
<protein>
    <recommendedName>
        <fullName evidence="1">F-box domain-containing protein</fullName>
    </recommendedName>
</protein>
<reference evidence="2 3" key="1">
    <citation type="journal article" date="2019" name="G3 (Bethesda)">
        <title>Sequencing of a Wild Apple (Malus baccata) Genome Unravels the Differences Between Cultivated and Wild Apple Species Regarding Disease Resistance and Cold Tolerance.</title>
        <authorList>
            <person name="Chen X."/>
        </authorList>
    </citation>
    <scope>NUCLEOTIDE SEQUENCE [LARGE SCALE GENOMIC DNA]</scope>
    <source>
        <strain evidence="3">cv. Shandingzi</strain>
        <tissue evidence="2">Leaves</tissue>
    </source>
</reference>
<sequence length="399" mass="45454">MGHNLPEEIIHDILSRLPPKSLIRCTLVCKAWRSTIKNPSFIPSHLNRTIYLNNQFGTHLLLLHCVSRAILSSSVNIWLDEPREKHCNLHYDNHAFDEYCKLEFPIIPNMNKFLRVVGVCNGLVCLAVDNDRLGYIFMLCNPSIRKSVTLPKPHLSFETIGSYDAYIGFGFDAVTNDYKVVRLITEHREEPNTFYEVYSLAGGYWSDPRSLDHVCEVTDPHKPPAFVNGAIHFKAFYRSKNGGFEWFILAFDVGSNTFRRIMAPTDFAASALTQLSISGDGKSIAIFNLCQSFLDGTYLDIWVMKEYGMEESWTKLTTPCPPDIQREIPYKPLCFRRSGDVVLVPDGHPIYYGDPYGIGSLDPVSKQFKSLGFLDCEYYYVESYVESLVLLDKTDAVSY</sequence>
<dbReference type="PANTHER" id="PTHR31672:SF13">
    <property type="entry name" value="F-BOX PROTEIN CPR30-LIKE"/>
    <property type="match status" value="1"/>
</dbReference>
<name>A0A540MDN4_MALBA</name>
<dbReference type="CDD" id="cd22157">
    <property type="entry name" value="F-box_AtFBW1-like"/>
    <property type="match status" value="1"/>
</dbReference>
<dbReference type="InterPro" id="IPR017451">
    <property type="entry name" value="F-box-assoc_interact_dom"/>
</dbReference>
<dbReference type="AlphaFoldDB" id="A0A540MDN4"/>
<keyword evidence="3" id="KW-1185">Reference proteome</keyword>
<dbReference type="InterPro" id="IPR036047">
    <property type="entry name" value="F-box-like_dom_sf"/>
</dbReference>
<evidence type="ECO:0000313" key="3">
    <source>
        <dbReference type="Proteomes" id="UP000315295"/>
    </source>
</evidence>
<dbReference type="InterPro" id="IPR050796">
    <property type="entry name" value="SCF_F-box_component"/>
</dbReference>
<dbReference type="PANTHER" id="PTHR31672">
    <property type="entry name" value="BNACNNG10540D PROTEIN"/>
    <property type="match status" value="1"/>
</dbReference>
<evidence type="ECO:0000259" key="1">
    <source>
        <dbReference type="PROSITE" id="PS50181"/>
    </source>
</evidence>
<feature type="domain" description="F-box" evidence="1">
    <location>
        <begin position="1"/>
        <end position="50"/>
    </location>
</feature>
<dbReference type="STRING" id="106549.A0A540MDN4"/>
<comment type="caution">
    <text evidence="2">The sequence shown here is derived from an EMBL/GenBank/DDBJ whole genome shotgun (WGS) entry which is preliminary data.</text>
</comment>
<gene>
    <name evidence="2" type="ORF">C1H46_017694</name>
</gene>
<dbReference type="Pfam" id="PF00646">
    <property type="entry name" value="F-box"/>
    <property type="match status" value="1"/>
</dbReference>
<dbReference type="Pfam" id="PF08268">
    <property type="entry name" value="FBA_3"/>
    <property type="match status" value="1"/>
</dbReference>
<dbReference type="EMBL" id="VIEB01000287">
    <property type="protein sequence ID" value="TQD96692.1"/>
    <property type="molecule type" value="Genomic_DNA"/>
</dbReference>
<dbReference type="Gene3D" id="1.20.1280.50">
    <property type="match status" value="1"/>
</dbReference>
<dbReference type="NCBIfam" id="TIGR01640">
    <property type="entry name" value="F_box_assoc_1"/>
    <property type="match status" value="1"/>
</dbReference>
<dbReference type="PROSITE" id="PS50181">
    <property type="entry name" value="FBOX"/>
    <property type="match status" value="1"/>
</dbReference>
<dbReference type="Proteomes" id="UP000315295">
    <property type="component" value="Unassembled WGS sequence"/>
</dbReference>
<dbReference type="InterPro" id="IPR001810">
    <property type="entry name" value="F-box_dom"/>
</dbReference>
<accession>A0A540MDN4</accession>